<feature type="region of interest" description="Disordered" evidence="1">
    <location>
        <begin position="2894"/>
        <end position="2937"/>
    </location>
</feature>
<sequence>MRYVIQVQRFVACLLVFVLVATSLTTPALAAMPGEDRGDAYSYNAELLRLLGEEYGEEQAPAMLEMIQKLGLADANGQLLNYSIFLNDKSYTLEELKQLLADESTDLTQIAEVDGEPITLAALKEMLAIEERLSMLLSAQNEGGTGLSPEHLDSLDSLLSQVEGEGGLRFVDENGNPMMGARGLSAAAGADYEDETVVSVTKLEEATDVSFTETVIFTFQLNRPQTKKVSFSYELMDSTLHIQPRYVPVVKGTVEFQPGETTKTIRFNDLYVRRDIIQSYCVSGRGDFMGGLSYYRDNIWVDQARADYLHFYDFNNLDRIDFDHLETSRKYVPFTHAYEGGGYLSFTLGSGRGLFQSDSLNGVGFGACYYRADRNASMADPSMLEVEAKKGSYTTGQIVPIKVLYSNTIAHGKPSDDPANMPRLQLAGGGVAYPDVMPYDELKYSNSPPFYMRTGLSLISGYMAVVGKGMAPADLQVAAALDETATVQLGPDALEHRKVDYISWGKDFTNTPNIVINSARGDAFQSLMLDQSSYAVGQTLKATLQLSNGIGEADWLIDGVTTSEEIAKRVMISIGDRNQGVLDLHWKLGEDGLPLSPPVLEGELRITQSVYDALKDGDSIVDGKQLRAKVYYNRNTTPGALSSGNMDDFGMLGSQTVSFQVSEPKYITPGDLSITYPASWPSGTPYVVNLIDANATKLSFTYPLDATHVTPNQFEWRSSDASIAGITADGIILPKGAGTVTFTLAAKNNGEAAEATVTSQKITISADGSAAVVVPSFANRVYVNKNKDANIIWSTNVMDRYKELAGAGGAAQDANFKLELYDGFWDGTQLTGKQPTRTWEAPATAELINATSFAIPGSYMKDISSNNVPSYTVRISTVNPENAQSTLSALSYIVVRSEAAIVTLDKSMGQFVVDSVGTLPITWTLDNFDPVNKGEFEFQVTRNGVLIPGSQIVFDKATGQFSDAHVMATGGSYNLNIAPVTGSKQIKDVYAITLAVKNSTDSTWSYDSLFLQVYKSDALQIQIDGQPTGSYKMSNIDRIKQMTSDQILALKRNIMLNNELGVNNKDYDDLGEITDQIAWKSANNDVGAIYHRSNGYIEDIEKFNNSSYQPKQKFLLGGLNDGKTKITATHARTGIKAELDLTVATLKDKLYLFQLYPKTETTLTYTNGAGTEKSVKSDANGELALYEEKGIASDVYVTSVFNGTTYTGVFSQDRLLSKEGNPAQLELYPINILQLRQLSKVEVFFKTPDGKPYTGKVTYRGGVYKNGYYAEATEIGGAGITETLAGDGKLEITFDTTDFYSRAAGEKNAADLSAKDKLEFIIETRFEGDRYNPSLLSLDGDASPADRIIIGDKIARMISNDRLQPTPVIVNQYVANSDHSSKTDIRDYRGKFGPNNTYPNIQMTTELLWWGDNVDKQAYAELENSTGFVPQGQSYQTIKYPFSDLWLTRHVQVLNKDTIWLDKAKSGSVHFKLYDKPGSFRKSFTGAATLVNMIGVAEVSATELRSDIQKLKNDMNSTNGSTTGPSNNDKVVLETLSLLGNLKMDVGPLSMRVYPTDDPTVFKMIMSASLNNMASTQGSSDVQFFQSKNNFAPGAGDLYKIAMDQYVEDQKRQYSQINKDGHSGKGIPFSAGGYYIGEIKYNLKTDAWEAVVHGGGFNAGGGFEYSWAWNIQAGIVPVTFSLTIGGGVEVGFRASVLFDEVPGNPWSNPELDSVNDYLTSLRVIAYIEAFGGIGFDYSIIAAKIGVFGRITLENTSTWLNRDYLKNSNDRVLYGNKLTMESIVGVRVVIKFLFISIKHDFASLRYSHTWLSKNWNKIQDYWKENATMPLTAANADAAIMAYMRAIGEDPMQVLSSQTMEDRSYLNEYVRAWQQTSSGTKRSLLAAASNGPEVLQSNAYPYSNPQVAADGSMFVYLSDNNSTSIEDTVATWAIRNSQGGYDQRGEIVSDAALKGYGDTGLQLAGEGNLIAAVWVRQKDKIMKAAGEELTNADILLMNNSAEIMASIYDGTKWTTQRLTNNQSPDVAPIVSVGNGKVVVAYRSVYSSNTDNPLDFSASDSIVYTVYDAASGMWSDAETLYNGTNGTVMGMSAETLTDGTTAVVYTVNKGNVNQIPAEQYVAGTDNEIVYAVIDTSKDTTAQTSGWKTKGVVKNLQVTHDRNANENPQLTSAVFPDGIERFVMAWYATSGEGDSATEDIRMLAVNRDGEVYSEFVDSLSAVKSYNNIRINPNFTFVKMPQADKNLEYLSLIWKEAQVETTAAGVISRDVLKAVKLGINDGKLYLSGVMELGAMPEDTAIDTISAYIGNSSGTEIKALLLGTTYTTDTEVVGSITPKEEGETGGNEIPVTVSKTVSAMYTANALYHNQFNADHVVFNPGEVVAGYDLPIQFHVVNQGLSAIQSVDIKINGELTSYNNLSLVPNSAKGLIAYHTVPSPIADATYHIEVTFADGEKQSTAGTLRLDVPDTGISKIKVMKEEDGKRILSIPVYNKNGTTLGNKGRVVKLALYEDNKYTDDSLIGKVIEISDSDDLNLIDQGAYVETVEFDVSAYLTKHGLQEIPNNGITVYLRSWAEDAQGEPLKEFDESDNEAKITLDNLALKYNENNVLLTLEQTNTMSHTSVNLTMQNMNMAPISSGNVLLNLLDADGQILESKYVAINKASLLSFSAEEKKTATIQFGQAGDSVQGVFFQESADALDATLSTVRISGIALDFDPGQTVYALQASDLKRTHLVAAASNSEAVVSLLDSSGKPIRSNKGFVSIDQPLQLSTNGAVNDLVISVQPASTAGKATTYQFTVTNTQSSKPYLELKVKGTAGADGKYAGNVELSLSPYEVDGFKIDKAMYKINDENWTPVAYDGKTEQKLTTLSKAGSYKVAAKVVLASGMEYEVDAAIFAIGSSTSPEPKPEPGSGTGSDSGNGGETQSASEPSLKPTPQPTQEPMSIFKKDLVQWEQMLRAIRERLASADPNQVAFSDTRTHWARQTIDKLARLSVIMGYGDGSFRPDQPISRAEFASVLARLFVFTPTQASTVPFVDLQGHWAEESIANLARHGIVAGYGDGSFRPDATITREEMIAMMMRLVDEAALSQTDYANFKDMADAGKYAQQSIIVAAQAGLIQGYNGYLQPKGKATRAETVTMLWKLLTLDPELKAILEK</sequence>
<comment type="caution">
    <text evidence="4">The sequence shown here is derived from an EMBL/GenBank/DDBJ whole genome shotgun (WGS) entry which is preliminary data.</text>
</comment>
<feature type="domain" description="SLH" evidence="3">
    <location>
        <begin position="3087"/>
        <end position="3148"/>
    </location>
</feature>
<reference evidence="4 5" key="1">
    <citation type="submission" date="2019-03" db="EMBL/GenBank/DDBJ databases">
        <authorList>
            <person name="Kim M.K.M."/>
        </authorList>
    </citation>
    <scope>NUCLEOTIDE SEQUENCE [LARGE SCALE GENOMIC DNA]</scope>
    <source>
        <strain evidence="4 5">18JY21-1</strain>
    </source>
</reference>
<feature type="domain" description="SLH" evidence="3">
    <location>
        <begin position="3023"/>
        <end position="3086"/>
    </location>
</feature>
<evidence type="ECO:0000313" key="4">
    <source>
        <dbReference type="EMBL" id="TCZ72149.1"/>
    </source>
</evidence>
<dbReference type="PROSITE" id="PS51272">
    <property type="entry name" value="SLH"/>
    <property type="match status" value="3"/>
</dbReference>
<dbReference type="Pfam" id="PF00395">
    <property type="entry name" value="SLH"/>
    <property type="match status" value="3"/>
</dbReference>
<dbReference type="InterPro" id="IPR001119">
    <property type="entry name" value="SLH_dom"/>
</dbReference>
<dbReference type="InterPro" id="IPR051465">
    <property type="entry name" value="Cell_Envelope_Struct_Comp"/>
</dbReference>
<evidence type="ECO:0000256" key="1">
    <source>
        <dbReference type="SAM" id="MobiDB-lite"/>
    </source>
</evidence>
<evidence type="ECO:0000256" key="2">
    <source>
        <dbReference type="SAM" id="SignalP"/>
    </source>
</evidence>
<proteinExistence type="predicted"/>
<dbReference type="Gene3D" id="2.60.40.1080">
    <property type="match status" value="1"/>
</dbReference>
<dbReference type="Proteomes" id="UP000295418">
    <property type="component" value="Unassembled WGS sequence"/>
</dbReference>
<gene>
    <name evidence="4" type="ORF">E0485_22400</name>
</gene>
<dbReference type="EMBL" id="SKFG01000039">
    <property type="protein sequence ID" value="TCZ72149.1"/>
    <property type="molecule type" value="Genomic_DNA"/>
</dbReference>
<organism evidence="4 5">
    <name type="scientific">Paenibacillus albiflavus</name>
    <dbReference type="NCBI Taxonomy" id="2545760"/>
    <lineage>
        <taxon>Bacteria</taxon>
        <taxon>Bacillati</taxon>
        <taxon>Bacillota</taxon>
        <taxon>Bacilli</taxon>
        <taxon>Bacillales</taxon>
        <taxon>Paenibacillaceae</taxon>
        <taxon>Paenibacillus</taxon>
    </lineage>
</organism>
<evidence type="ECO:0000259" key="3">
    <source>
        <dbReference type="PROSITE" id="PS51272"/>
    </source>
</evidence>
<feature type="chain" id="PRO_5020790165" description="SLH domain-containing protein" evidence="2">
    <location>
        <begin position="31"/>
        <end position="3150"/>
    </location>
</feature>
<feature type="domain" description="SLH" evidence="3">
    <location>
        <begin position="2963"/>
        <end position="3022"/>
    </location>
</feature>
<dbReference type="InterPro" id="IPR038081">
    <property type="entry name" value="CalX-like_sf"/>
</dbReference>
<feature type="signal peptide" evidence="2">
    <location>
        <begin position="1"/>
        <end position="30"/>
    </location>
</feature>
<dbReference type="SUPFAM" id="SSF141072">
    <property type="entry name" value="CalX-like"/>
    <property type="match status" value="1"/>
</dbReference>
<keyword evidence="5" id="KW-1185">Reference proteome</keyword>
<dbReference type="InterPro" id="IPR008964">
    <property type="entry name" value="Invasin/intimin_cell_adhesion"/>
</dbReference>
<dbReference type="RefSeq" id="WP_132420284.1">
    <property type="nucleotide sequence ID" value="NZ_SKFG01000039.1"/>
</dbReference>
<dbReference type="SUPFAM" id="SSF49373">
    <property type="entry name" value="Invasin/intimin cell-adhesion fragments"/>
    <property type="match status" value="1"/>
</dbReference>
<feature type="compositionally biased region" description="Gly residues" evidence="1">
    <location>
        <begin position="2906"/>
        <end position="2916"/>
    </location>
</feature>
<dbReference type="PANTHER" id="PTHR43308:SF5">
    <property type="entry name" value="S-LAYER PROTEIN _ PEPTIDOGLYCAN ENDO-BETA-N-ACETYLGLUCOSAMINIDASE"/>
    <property type="match status" value="1"/>
</dbReference>
<name>A0A4R4DZI0_9BACL</name>
<dbReference type="PANTHER" id="PTHR43308">
    <property type="entry name" value="OUTER MEMBRANE PROTEIN ALPHA-RELATED"/>
    <property type="match status" value="1"/>
</dbReference>
<evidence type="ECO:0000313" key="5">
    <source>
        <dbReference type="Proteomes" id="UP000295418"/>
    </source>
</evidence>
<protein>
    <recommendedName>
        <fullName evidence="3">SLH domain-containing protein</fullName>
    </recommendedName>
</protein>
<accession>A0A4R4DZI0</accession>
<keyword evidence="2" id="KW-0732">Signal</keyword>
<dbReference type="OrthoDB" id="1907437at2"/>